<feature type="active site" description="Proton donor; for delta-elimination activity" evidence="15">
    <location>
        <position position="266"/>
    </location>
</feature>
<evidence type="ECO:0000259" key="16">
    <source>
        <dbReference type="PROSITE" id="PS51066"/>
    </source>
</evidence>
<comment type="function">
    <text evidence="15">Involved in base excision repair of DNA damaged by oxidation or by mutagenic agents. Acts as DNA glycosylase that recognizes and removes damaged bases. Has a preference for oxidized purines, such as 7,8-dihydro-8-oxoguanine (8-oxoG). Has AP (apurinic/apyrimidinic) lyase activity and introduces nicks in the DNA strand. Cleaves the DNA backbone by beta-delta elimination to generate a single-strand break at the site of the removed base with both 3'- and 5'-phosphates.</text>
</comment>
<evidence type="ECO:0000256" key="11">
    <source>
        <dbReference type="ARBA" id="ARBA00023239"/>
    </source>
</evidence>
<dbReference type="Gene3D" id="3.20.190.10">
    <property type="entry name" value="MutM-like, N-terminal"/>
    <property type="match status" value="1"/>
</dbReference>
<dbReference type="SMART" id="SM00898">
    <property type="entry name" value="Fapy_DNA_glyco"/>
    <property type="match status" value="1"/>
</dbReference>
<dbReference type="InterPro" id="IPR020629">
    <property type="entry name" value="FPG_Glyclase"/>
</dbReference>
<dbReference type="InterPro" id="IPR015886">
    <property type="entry name" value="H2TH_FPG"/>
</dbReference>
<keyword evidence="13 15" id="KW-0326">Glycosidase</keyword>
<dbReference type="GO" id="GO:0003684">
    <property type="term" value="F:damaged DNA binding"/>
    <property type="evidence" value="ECO:0007669"/>
    <property type="project" value="InterPro"/>
</dbReference>
<gene>
    <name evidence="15 18" type="primary">mutM</name>
    <name evidence="15" type="synonym">fpg</name>
    <name evidence="18" type="ORF">NEISUBOT_04513</name>
</gene>
<dbReference type="GO" id="GO:0140078">
    <property type="term" value="F:class I DNA-(apurinic or apyrimidinic site) endonuclease activity"/>
    <property type="evidence" value="ECO:0007669"/>
    <property type="project" value="UniProtKB-EC"/>
</dbReference>
<evidence type="ECO:0000256" key="4">
    <source>
        <dbReference type="ARBA" id="ARBA00022723"/>
    </source>
</evidence>
<keyword evidence="7 15" id="KW-0378">Hydrolase</keyword>
<keyword evidence="4 15" id="KW-0479">Metal-binding</keyword>
<dbReference type="InterPro" id="IPR000214">
    <property type="entry name" value="Znf_DNA_glyclase/AP_lyase"/>
</dbReference>
<dbReference type="GO" id="GO:0006284">
    <property type="term" value="P:base-excision repair"/>
    <property type="evidence" value="ECO:0007669"/>
    <property type="project" value="InterPro"/>
</dbReference>
<name>A0A9W5IQW1_NEISU</name>
<comment type="catalytic activity">
    <reaction evidence="14 15">
        <text>2'-deoxyribonucleotide-(2'-deoxyribose 5'-phosphate)-2'-deoxyribonucleotide-DNA = a 3'-end 2'-deoxyribonucleotide-(2,3-dehydro-2,3-deoxyribose 5'-phosphate)-DNA + a 5'-end 5'-phospho-2'-deoxyribonucleoside-DNA + H(+)</text>
        <dbReference type="Rhea" id="RHEA:66592"/>
        <dbReference type="Rhea" id="RHEA-COMP:13180"/>
        <dbReference type="Rhea" id="RHEA-COMP:16897"/>
        <dbReference type="Rhea" id="RHEA-COMP:17067"/>
        <dbReference type="ChEBI" id="CHEBI:15378"/>
        <dbReference type="ChEBI" id="CHEBI:136412"/>
        <dbReference type="ChEBI" id="CHEBI:157695"/>
        <dbReference type="ChEBI" id="CHEBI:167181"/>
        <dbReference type="EC" id="4.2.99.18"/>
    </reaction>
</comment>
<feature type="domain" description="Formamidopyrimidine-DNA glycosylase catalytic" evidence="17">
    <location>
        <begin position="3"/>
        <end position="118"/>
    </location>
</feature>
<keyword evidence="11 15" id="KW-0456">Lyase</keyword>
<dbReference type="SUPFAM" id="SSF81624">
    <property type="entry name" value="N-terminal domain of MutM-like DNA repair proteins"/>
    <property type="match status" value="1"/>
</dbReference>
<feature type="active site" description="Schiff-base intermediate with DNA" evidence="15">
    <location>
        <position position="3"/>
    </location>
</feature>
<evidence type="ECO:0000256" key="8">
    <source>
        <dbReference type="ARBA" id="ARBA00022833"/>
    </source>
</evidence>
<dbReference type="GO" id="GO:0008270">
    <property type="term" value="F:zinc ion binding"/>
    <property type="evidence" value="ECO:0007669"/>
    <property type="project" value="UniProtKB-UniRule"/>
</dbReference>
<keyword evidence="5 15" id="KW-0227">DNA damage</keyword>
<dbReference type="PROSITE" id="PS51068">
    <property type="entry name" value="FPG_CAT"/>
    <property type="match status" value="1"/>
</dbReference>
<feature type="active site" description="Proton donor; for beta-elimination activity" evidence="15">
    <location>
        <position position="59"/>
    </location>
</feature>
<dbReference type="SUPFAM" id="SSF57716">
    <property type="entry name" value="Glucocorticoid receptor-like (DNA-binding domain)"/>
    <property type="match status" value="1"/>
</dbReference>
<dbReference type="EC" id="3.2.2.23" evidence="15"/>
<evidence type="ECO:0000256" key="12">
    <source>
        <dbReference type="ARBA" id="ARBA00023268"/>
    </source>
</evidence>
<dbReference type="InterPro" id="IPR035937">
    <property type="entry name" value="FPG_N"/>
</dbReference>
<accession>A0A9W5IQW1</accession>
<evidence type="ECO:0000256" key="13">
    <source>
        <dbReference type="ARBA" id="ARBA00023295"/>
    </source>
</evidence>
<dbReference type="EMBL" id="ACEO02000006">
    <property type="protein sequence ID" value="EFC52109.1"/>
    <property type="molecule type" value="Genomic_DNA"/>
</dbReference>
<feature type="binding site" evidence="15">
    <location>
        <position position="96"/>
    </location>
    <ligand>
        <name>DNA</name>
        <dbReference type="ChEBI" id="CHEBI:16991"/>
    </ligand>
</feature>
<comment type="caution">
    <text evidence="18">The sequence shown here is derived from an EMBL/GenBank/DDBJ whole genome shotgun (WGS) entry which is preliminary data.</text>
</comment>
<dbReference type="EC" id="4.2.99.18" evidence="15"/>
<keyword evidence="6 15" id="KW-0863">Zinc-finger</keyword>
<dbReference type="NCBIfam" id="TIGR00577">
    <property type="entry name" value="fpg"/>
    <property type="match status" value="1"/>
</dbReference>
<evidence type="ECO:0000313" key="19">
    <source>
        <dbReference type="Proteomes" id="UP000004621"/>
    </source>
</evidence>
<dbReference type="FunFam" id="1.10.8.50:FF:000003">
    <property type="entry name" value="Formamidopyrimidine-DNA glycosylase"/>
    <property type="match status" value="1"/>
</dbReference>
<feature type="binding site" evidence="15">
    <location>
        <position position="115"/>
    </location>
    <ligand>
        <name>DNA</name>
        <dbReference type="ChEBI" id="CHEBI:16991"/>
    </ligand>
</feature>
<reference evidence="18 19" key="1">
    <citation type="submission" date="2010-01" db="EMBL/GenBank/DDBJ databases">
        <authorList>
            <person name="Weinstock G."/>
            <person name="Sodergren E."/>
            <person name="Clifton S."/>
            <person name="Fulton L."/>
            <person name="Fulton B."/>
            <person name="Courtney L."/>
            <person name="Fronick C."/>
            <person name="Harrison M."/>
            <person name="Strong C."/>
            <person name="Farmer C."/>
            <person name="Delahaunty K."/>
            <person name="Markovic C."/>
            <person name="Hall O."/>
            <person name="Minx P."/>
            <person name="Tomlinson C."/>
            <person name="Mitreva M."/>
            <person name="Nelson J."/>
            <person name="Hou S."/>
            <person name="Wollam A."/>
            <person name="Pepin K.H."/>
            <person name="Johnson M."/>
            <person name="Bhonagiri V."/>
            <person name="Nash W.E."/>
            <person name="Warren W."/>
            <person name="Chinwalla A."/>
            <person name="Mardis E.R."/>
            <person name="Wilson R.K."/>
        </authorList>
    </citation>
    <scope>NUCLEOTIDE SEQUENCE [LARGE SCALE GENOMIC DNA]</scope>
    <source>
        <strain evidence="18 19">NJ9703</strain>
    </source>
</reference>
<keyword evidence="12 15" id="KW-0511">Multifunctional enzyme</keyword>
<evidence type="ECO:0000256" key="14">
    <source>
        <dbReference type="ARBA" id="ARBA00044632"/>
    </source>
</evidence>
<dbReference type="GO" id="GO:0034039">
    <property type="term" value="F:8-oxo-7,8-dihydroguanine DNA N-glycosylase activity"/>
    <property type="evidence" value="ECO:0007669"/>
    <property type="project" value="TreeGrafter"/>
</dbReference>
<dbReference type="CDD" id="cd08966">
    <property type="entry name" value="EcFpg-like_N"/>
    <property type="match status" value="1"/>
</dbReference>
<keyword evidence="9 15" id="KW-0238">DNA-binding</keyword>
<dbReference type="Pfam" id="PF06831">
    <property type="entry name" value="H2TH"/>
    <property type="match status" value="1"/>
</dbReference>
<dbReference type="PROSITE" id="PS01242">
    <property type="entry name" value="ZF_FPG_1"/>
    <property type="match status" value="1"/>
</dbReference>
<dbReference type="PANTHER" id="PTHR22993">
    <property type="entry name" value="FORMAMIDOPYRIMIDINE-DNA GLYCOSYLASE"/>
    <property type="match status" value="1"/>
</dbReference>
<evidence type="ECO:0000256" key="15">
    <source>
        <dbReference type="HAMAP-Rule" id="MF_00103"/>
    </source>
</evidence>
<organism evidence="18 19">
    <name type="scientific">Neisseria subflava NJ9703</name>
    <dbReference type="NCBI Taxonomy" id="546268"/>
    <lineage>
        <taxon>Bacteria</taxon>
        <taxon>Pseudomonadati</taxon>
        <taxon>Pseudomonadota</taxon>
        <taxon>Betaproteobacteria</taxon>
        <taxon>Neisseriales</taxon>
        <taxon>Neisseriaceae</taxon>
        <taxon>Neisseria</taxon>
    </lineage>
</organism>
<comment type="caution">
    <text evidence="15">Lacks conserved residue(s) required for the propagation of feature annotation.</text>
</comment>
<evidence type="ECO:0000259" key="17">
    <source>
        <dbReference type="PROSITE" id="PS51068"/>
    </source>
</evidence>
<evidence type="ECO:0000256" key="3">
    <source>
        <dbReference type="ARBA" id="ARBA00011245"/>
    </source>
</evidence>
<dbReference type="SMART" id="SM01232">
    <property type="entry name" value="H2TH"/>
    <property type="match status" value="1"/>
</dbReference>
<dbReference type="InterPro" id="IPR010663">
    <property type="entry name" value="Znf_FPG/IleRS"/>
</dbReference>
<evidence type="ECO:0000256" key="10">
    <source>
        <dbReference type="ARBA" id="ARBA00023204"/>
    </source>
</evidence>
<comment type="catalytic activity">
    <reaction evidence="1 15">
        <text>Hydrolysis of DNA containing ring-opened 7-methylguanine residues, releasing 2,6-diamino-4-hydroxy-5-(N-methyl)formamidopyrimidine.</text>
        <dbReference type="EC" id="3.2.2.23"/>
    </reaction>
</comment>
<proteinExistence type="inferred from homology"/>
<evidence type="ECO:0000256" key="9">
    <source>
        <dbReference type="ARBA" id="ARBA00023125"/>
    </source>
</evidence>
<feature type="active site" description="Proton donor" evidence="15">
    <location>
        <position position="4"/>
    </location>
</feature>
<evidence type="ECO:0000256" key="1">
    <source>
        <dbReference type="ARBA" id="ARBA00001668"/>
    </source>
</evidence>
<keyword evidence="8 15" id="KW-0862">Zinc</keyword>
<dbReference type="SUPFAM" id="SSF46946">
    <property type="entry name" value="S13-like H2TH domain"/>
    <property type="match status" value="1"/>
</dbReference>
<dbReference type="AlphaFoldDB" id="A0A9W5IQW1"/>
<comment type="subunit">
    <text evidence="3 15">Monomer.</text>
</comment>
<dbReference type="PROSITE" id="PS51066">
    <property type="entry name" value="ZF_FPG_2"/>
    <property type="match status" value="1"/>
</dbReference>
<comment type="similarity">
    <text evidence="2 15">Belongs to the FPG family.</text>
</comment>
<dbReference type="PANTHER" id="PTHR22993:SF9">
    <property type="entry name" value="FORMAMIDOPYRIMIDINE-DNA GLYCOSYLASE"/>
    <property type="match status" value="1"/>
</dbReference>
<dbReference type="HAMAP" id="MF_00103">
    <property type="entry name" value="Fapy_DNA_glycosyl"/>
    <property type="match status" value="1"/>
</dbReference>
<evidence type="ECO:0000256" key="7">
    <source>
        <dbReference type="ARBA" id="ARBA00022801"/>
    </source>
</evidence>
<dbReference type="Proteomes" id="UP000004621">
    <property type="component" value="Unassembled WGS sequence"/>
</dbReference>
<comment type="cofactor">
    <cofactor evidence="15">
        <name>Zn(2+)</name>
        <dbReference type="ChEBI" id="CHEBI:29105"/>
    </cofactor>
    <text evidence="15">Binds 1 zinc ion per subunit.</text>
</comment>
<protein>
    <recommendedName>
        <fullName evidence="15">Formamidopyrimidine-DNA glycosylase</fullName>
        <shortName evidence="15">Fapy-DNA glycosylase</shortName>
        <ecNumber evidence="15">3.2.2.23</ecNumber>
    </recommendedName>
    <alternativeName>
        <fullName evidence="15">DNA-(apurinic or apyrimidinic site) lyase MutM</fullName>
        <shortName evidence="15">AP lyase MutM</shortName>
        <ecNumber evidence="15">4.2.99.18</ecNumber>
    </alternativeName>
</protein>
<dbReference type="Pfam" id="PF06827">
    <property type="entry name" value="zf-FPG_IleRS"/>
    <property type="match status" value="1"/>
</dbReference>
<keyword evidence="10 15" id="KW-0234">DNA repair</keyword>
<dbReference type="InterPro" id="IPR012319">
    <property type="entry name" value="FPG_cat"/>
</dbReference>
<evidence type="ECO:0000256" key="2">
    <source>
        <dbReference type="ARBA" id="ARBA00009409"/>
    </source>
</evidence>
<dbReference type="FunFam" id="3.20.190.10:FF:000001">
    <property type="entry name" value="Formamidopyrimidine-DNA glycosylase"/>
    <property type="match status" value="1"/>
</dbReference>
<dbReference type="NCBIfam" id="NF002211">
    <property type="entry name" value="PRK01103.1"/>
    <property type="match status" value="1"/>
</dbReference>
<dbReference type="InterPro" id="IPR015887">
    <property type="entry name" value="DNA_glyclase_Znf_dom_DNA_BS"/>
</dbReference>
<evidence type="ECO:0000256" key="6">
    <source>
        <dbReference type="ARBA" id="ARBA00022771"/>
    </source>
</evidence>
<evidence type="ECO:0000313" key="18">
    <source>
        <dbReference type="EMBL" id="EFC52109.1"/>
    </source>
</evidence>
<sequence length="276" mass="31132">MMPELPEVETTLRGIASHIDGKKIEKVIIRQFKLRWPIHPNLAQILAGRKVLACNRRAKYLIITFETGILLIHLGMSGSMRIFTADDERIAMPDKHDHLDFAFDDGTVLRYHDPRKFGAVLWYEGIAEHHPLLEKLGPEPLSDDFDANYLYQKLKTQKRAVKLALMDNAVVVGVGNIYANESLFKAGISPLRPANKLTKKECALLVENVKAVLQRAIETGGSTLRDFVNSDGKSGYFQQEYTVYGRHNEPCVQCGGLIFKETLGQRGTFYCPNCQK</sequence>
<feature type="domain" description="FPG-type" evidence="16">
    <location>
        <begin position="242"/>
        <end position="276"/>
    </location>
</feature>
<dbReference type="Gene3D" id="1.10.8.50">
    <property type="match status" value="1"/>
</dbReference>
<evidence type="ECO:0000256" key="5">
    <source>
        <dbReference type="ARBA" id="ARBA00022763"/>
    </source>
</evidence>
<dbReference type="Pfam" id="PF01149">
    <property type="entry name" value="Fapy_DNA_glyco"/>
    <property type="match status" value="1"/>
</dbReference>
<dbReference type="InterPro" id="IPR010979">
    <property type="entry name" value="Ribosomal_uS13-like_H2TH"/>
</dbReference>